<reference evidence="1" key="1">
    <citation type="submission" date="2014-09" db="EMBL/GenBank/DDBJ databases">
        <authorList>
            <person name="Magalhaes I.L.F."/>
            <person name="Oliveira U."/>
            <person name="Santos F.R."/>
            <person name="Vidigal T.H.D.A."/>
            <person name="Brescovit A.D."/>
            <person name="Santos A.J."/>
        </authorList>
    </citation>
    <scope>NUCLEOTIDE SEQUENCE</scope>
    <source>
        <tissue evidence="1">Shoot tissue taken approximately 20 cm above the soil surface</tissue>
    </source>
</reference>
<sequence length="39" mass="4743">MKNRYRTNAKACKYINELRQVTQEHIKYLKIRPSIHSIP</sequence>
<proteinExistence type="predicted"/>
<accession>A0A0A9FL61</accession>
<protein>
    <submittedName>
        <fullName evidence="1">Uncharacterized protein</fullName>
    </submittedName>
</protein>
<evidence type="ECO:0000313" key="1">
    <source>
        <dbReference type="EMBL" id="JAE10876.1"/>
    </source>
</evidence>
<dbReference type="AlphaFoldDB" id="A0A0A9FL61"/>
<dbReference type="EMBL" id="GBRH01187020">
    <property type="protein sequence ID" value="JAE10876.1"/>
    <property type="molecule type" value="Transcribed_RNA"/>
</dbReference>
<organism evidence="1">
    <name type="scientific">Arundo donax</name>
    <name type="common">Giant reed</name>
    <name type="synonym">Donax arundinaceus</name>
    <dbReference type="NCBI Taxonomy" id="35708"/>
    <lineage>
        <taxon>Eukaryota</taxon>
        <taxon>Viridiplantae</taxon>
        <taxon>Streptophyta</taxon>
        <taxon>Embryophyta</taxon>
        <taxon>Tracheophyta</taxon>
        <taxon>Spermatophyta</taxon>
        <taxon>Magnoliopsida</taxon>
        <taxon>Liliopsida</taxon>
        <taxon>Poales</taxon>
        <taxon>Poaceae</taxon>
        <taxon>PACMAD clade</taxon>
        <taxon>Arundinoideae</taxon>
        <taxon>Arundineae</taxon>
        <taxon>Arundo</taxon>
    </lineage>
</organism>
<reference evidence="1" key="2">
    <citation type="journal article" date="2015" name="Data Brief">
        <title>Shoot transcriptome of the giant reed, Arundo donax.</title>
        <authorList>
            <person name="Barrero R.A."/>
            <person name="Guerrero F.D."/>
            <person name="Moolhuijzen P."/>
            <person name="Goolsby J.A."/>
            <person name="Tidwell J."/>
            <person name="Bellgard S.E."/>
            <person name="Bellgard M.I."/>
        </authorList>
    </citation>
    <scope>NUCLEOTIDE SEQUENCE</scope>
    <source>
        <tissue evidence="1">Shoot tissue taken approximately 20 cm above the soil surface</tissue>
    </source>
</reference>
<name>A0A0A9FL61_ARUDO</name>